<dbReference type="Gene3D" id="3.80.30.20">
    <property type="entry name" value="tm_1862 like domain"/>
    <property type="match status" value="1"/>
</dbReference>
<dbReference type="InterPro" id="IPR013848">
    <property type="entry name" value="Methylthiotransferase_N"/>
</dbReference>
<evidence type="ECO:0000256" key="4">
    <source>
        <dbReference type="ARBA" id="ARBA00022679"/>
    </source>
</evidence>
<dbReference type="GO" id="GO:0051539">
    <property type="term" value="F:4 iron, 4 sulfur cluster binding"/>
    <property type="evidence" value="ECO:0007669"/>
    <property type="project" value="UniProtKB-UniRule"/>
</dbReference>
<evidence type="ECO:0000256" key="8">
    <source>
        <dbReference type="ARBA" id="ARBA00023004"/>
    </source>
</evidence>
<keyword evidence="11" id="KW-0256">Endoplasmic reticulum</keyword>
<dbReference type="PROSITE" id="PS01278">
    <property type="entry name" value="MTTASE_RADICAL"/>
    <property type="match status" value="1"/>
</dbReference>
<dbReference type="Pfam" id="PF00919">
    <property type="entry name" value="UPF0004"/>
    <property type="match status" value="1"/>
</dbReference>
<dbReference type="SFLD" id="SFLDG01082">
    <property type="entry name" value="B12-binding_domain_containing"/>
    <property type="match status" value="1"/>
</dbReference>
<dbReference type="PROSITE" id="PS51449">
    <property type="entry name" value="MTTASE_N"/>
    <property type="match status" value="1"/>
</dbReference>
<dbReference type="Pfam" id="PF04055">
    <property type="entry name" value="Radical_SAM"/>
    <property type="match status" value="1"/>
</dbReference>
<evidence type="ECO:0000256" key="1">
    <source>
        <dbReference type="ARBA" id="ARBA00002399"/>
    </source>
</evidence>
<dbReference type="InterPro" id="IPR006466">
    <property type="entry name" value="MiaB-like_arc_euk"/>
</dbReference>
<dbReference type="AlphaFoldDB" id="A0A7I8W5T7"/>
<evidence type="ECO:0000256" key="9">
    <source>
        <dbReference type="ARBA" id="ARBA00023014"/>
    </source>
</evidence>
<keyword evidence="5 11" id="KW-0949">S-adenosyl-L-methionine</keyword>
<organism evidence="15 16">
    <name type="scientific">Dimorphilus gyrociliatus</name>
    <dbReference type="NCBI Taxonomy" id="2664684"/>
    <lineage>
        <taxon>Eukaryota</taxon>
        <taxon>Metazoa</taxon>
        <taxon>Spiralia</taxon>
        <taxon>Lophotrochozoa</taxon>
        <taxon>Annelida</taxon>
        <taxon>Polychaeta</taxon>
        <taxon>Polychaeta incertae sedis</taxon>
        <taxon>Dinophilidae</taxon>
        <taxon>Dimorphilus</taxon>
    </lineage>
</organism>
<keyword evidence="11" id="KW-0812">Transmembrane</keyword>
<dbReference type="InterPro" id="IPR038135">
    <property type="entry name" value="Methylthiotransferase_N_sf"/>
</dbReference>
<dbReference type="FunFam" id="3.80.30.20:FF:000002">
    <property type="entry name" value="threonylcarbamoyladenosine tRNA methylthiotransferase isoform X2"/>
    <property type="match status" value="1"/>
</dbReference>
<dbReference type="OrthoDB" id="1730074at2759"/>
<dbReference type="NCBIfam" id="TIGR01578">
    <property type="entry name" value="MiaB-like-B"/>
    <property type="match status" value="1"/>
</dbReference>
<keyword evidence="9 11" id="KW-0411">Iron-sulfur</keyword>
<dbReference type="EMBL" id="CAJFCJ010000019">
    <property type="protein sequence ID" value="CAD5123594.1"/>
    <property type="molecule type" value="Genomic_DNA"/>
</dbReference>
<evidence type="ECO:0000256" key="6">
    <source>
        <dbReference type="ARBA" id="ARBA00022694"/>
    </source>
</evidence>
<dbReference type="SUPFAM" id="SSF102114">
    <property type="entry name" value="Radical SAM enzymes"/>
    <property type="match status" value="1"/>
</dbReference>
<keyword evidence="11" id="KW-0472">Membrane</keyword>
<gene>
    <name evidence="15" type="ORF">DGYR_LOCUS11259</name>
</gene>
<comment type="caution">
    <text evidence="15">The sequence shown here is derived from an EMBL/GenBank/DDBJ whole genome shotgun (WGS) entry which is preliminary data.</text>
</comment>
<comment type="subcellular location">
    <subcellularLocation>
        <location evidence="11">Endoplasmic reticulum membrane</location>
        <topology evidence="11">Single-pass membrane protein</topology>
    </subcellularLocation>
</comment>
<evidence type="ECO:0000256" key="7">
    <source>
        <dbReference type="ARBA" id="ARBA00022723"/>
    </source>
</evidence>
<evidence type="ECO:0000259" key="14">
    <source>
        <dbReference type="PROSITE" id="PS51918"/>
    </source>
</evidence>
<evidence type="ECO:0000256" key="5">
    <source>
        <dbReference type="ARBA" id="ARBA00022691"/>
    </source>
</evidence>
<keyword evidence="3 11" id="KW-0004">4Fe-4S</keyword>
<dbReference type="PANTHER" id="PTHR11918:SF45">
    <property type="entry name" value="THREONYLCARBAMOYLADENOSINE TRNA METHYLTHIOTRANSFERASE"/>
    <property type="match status" value="1"/>
</dbReference>
<evidence type="ECO:0000313" key="15">
    <source>
        <dbReference type="EMBL" id="CAD5123594.1"/>
    </source>
</evidence>
<accession>A0A7I8W5T7</accession>
<dbReference type="NCBIfam" id="TIGR00089">
    <property type="entry name" value="MiaB/RimO family radical SAM methylthiotransferase"/>
    <property type="match status" value="1"/>
</dbReference>
<dbReference type="CDD" id="cd01335">
    <property type="entry name" value="Radical_SAM"/>
    <property type="match status" value="1"/>
</dbReference>
<dbReference type="GO" id="GO:0046872">
    <property type="term" value="F:metal ion binding"/>
    <property type="evidence" value="ECO:0007669"/>
    <property type="project" value="UniProtKB-UniRule"/>
</dbReference>
<dbReference type="InterPro" id="IPR020612">
    <property type="entry name" value="Methylthiotransferase_CS"/>
</dbReference>
<evidence type="ECO:0000259" key="12">
    <source>
        <dbReference type="PROSITE" id="PS50926"/>
    </source>
</evidence>
<name>A0A7I8W5T7_9ANNE</name>
<dbReference type="GO" id="GO:0035598">
    <property type="term" value="F:tRNA (N(6)-L-threonylcarbamoyladenosine(37)-C(2))-methylthiotransferase activity"/>
    <property type="evidence" value="ECO:0007669"/>
    <property type="project" value="UniProtKB-UniRule"/>
</dbReference>
<keyword evidence="4 11" id="KW-0808">Transferase</keyword>
<comment type="function">
    <text evidence="1 11">Catalyzes the methylthiolation of N6-threonylcarbamoyladenosine (t(6)A), leading to the formation of 2-methylthio-N6-threonylcarbamoyladenosine (ms(2)t(6)A) at position 37 in tRNAs that read codons beginning with adenine.</text>
</comment>
<comment type="cofactor">
    <cofactor evidence="11">
        <name>[4Fe-4S] cluster</name>
        <dbReference type="ChEBI" id="CHEBI:49883"/>
    </cofactor>
    <text evidence="11">Binds 1 or 2 [4Fe-4S] cluster. One cluster is coordinated with 3 cysteines and an exchangeable S-adenosyl-L-methionine.</text>
</comment>
<keyword evidence="6 11" id="KW-0819">tRNA processing</keyword>
<dbReference type="InterPro" id="IPR058240">
    <property type="entry name" value="rSAM_sf"/>
</dbReference>
<keyword evidence="11" id="KW-1133">Transmembrane helix</keyword>
<protein>
    <recommendedName>
        <fullName evidence="11">tRNA-t(6)A37 methylthiotransferase</fullName>
        <ecNumber evidence="11">2.8.4.5</ecNumber>
    </recommendedName>
</protein>
<proteinExistence type="inferred from homology"/>
<evidence type="ECO:0000256" key="10">
    <source>
        <dbReference type="ARBA" id="ARBA00051661"/>
    </source>
</evidence>
<evidence type="ECO:0000313" key="16">
    <source>
        <dbReference type="Proteomes" id="UP000549394"/>
    </source>
</evidence>
<dbReference type="Gene3D" id="3.40.50.12160">
    <property type="entry name" value="Methylthiotransferase, N-terminal domain"/>
    <property type="match status" value="1"/>
</dbReference>
<evidence type="ECO:0000256" key="3">
    <source>
        <dbReference type="ARBA" id="ARBA00022485"/>
    </source>
</evidence>
<evidence type="ECO:0000256" key="2">
    <source>
        <dbReference type="ARBA" id="ARBA00008616"/>
    </source>
</evidence>
<feature type="domain" description="TRAM" evidence="12">
    <location>
        <begin position="419"/>
        <end position="481"/>
    </location>
</feature>
<feature type="transmembrane region" description="Helical" evidence="11">
    <location>
        <begin position="493"/>
        <end position="511"/>
    </location>
</feature>
<keyword evidence="16" id="KW-1185">Reference proteome</keyword>
<dbReference type="InterPro" id="IPR006638">
    <property type="entry name" value="Elp3/MiaA/NifB-like_rSAM"/>
</dbReference>
<dbReference type="Pfam" id="PF01938">
    <property type="entry name" value="TRAM"/>
    <property type="match status" value="1"/>
</dbReference>
<dbReference type="FunFam" id="3.40.50.12160:FF:000009">
    <property type="entry name" value="threonylcarbamoyladenosine tRNA methylthiotransferase"/>
    <property type="match status" value="1"/>
</dbReference>
<dbReference type="EC" id="2.8.4.5" evidence="11"/>
<dbReference type="InterPro" id="IPR007197">
    <property type="entry name" value="rSAM"/>
</dbReference>
<sequence length="519" mass="58950">MANANIEDIEDVITADSLDSNNQLKKTSYNIVKRQISLEETPHVDSFVPGLHKIYLKTWGCSHNNSDSEYMAGLLSKAGYDLTNNKDEADLCLLNSCTVKSPAEDHFRNEIKSSLDNGKRVVLAGCIPQGQKNTQYIKGLSIIGVQQIDKVCQVVEETLKGNSVSFLSARRQNGKRLAGPSLSLPKVRKNPLIEIIPINTGCLNNCTYCKTKHARGDLASYLPDEIINRARDCFQEGVVEIWLTSEDLGAYGRDINTNLPELLRGLVQVIPEGCRLRLGMTNPPYILEHLEEIADIMNHKRVYKFLHVPVQSGSDEVLQDMKREYTNEDFCKVCDVIKARVNEANIATDIICGFPTETDDNFEDTMKLVDKYRFASLFINQFFPRPGTPAARMQKIDPQEVKKRTKRLHELFHSYRPYDHLMDTEQDILITEMASDGINYVGHTESYHQVIVAPDPKLMGKIVRVRITETGKHFLKGILFKKSTTVGLLEQNYLLYLLSIPTITFFLFKLAKRIRVNWF</sequence>
<comment type="catalytic activity">
    <reaction evidence="10 11">
        <text>N(6)-L-threonylcarbamoyladenosine(37) in tRNA + (sulfur carrier)-SH + AH2 + 2 S-adenosyl-L-methionine = 2-methylsulfanyl-N(6)-L-threonylcarbamoyladenosine(37) in tRNA + (sulfur carrier)-H + 5'-deoxyadenosine + L-methionine + A + S-adenosyl-L-homocysteine + 2 H(+)</text>
        <dbReference type="Rhea" id="RHEA:37075"/>
        <dbReference type="Rhea" id="RHEA-COMP:10163"/>
        <dbReference type="Rhea" id="RHEA-COMP:11092"/>
        <dbReference type="Rhea" id="RHEA-COMP:14737"/>
        <dbReference type="Rhea" id="RHEA-COMP:14739"/>
        <dbReference type="ChEBI" id="CHEBI:13193"/>
        <dbReference type="ChEBI" id="CHEBI:15378"/>
        <dbReference type="ChEBI" id="CHEBI:17319"/>
        <dbReference type="ChEBI" id="CHEBI:17499"/>
        <dbReference type="ChEBI" id="CHEBI:29917"/>
        <dbReference type="ChEBI" id="CHEBI:57844"/>
        <dbReference type="ChEBI" id="CHEBI:57856"/>
        <dbReference type="ChEBI" id="CHEBI:59789"/>
        <dbReference type="ChEBI" id="CHEBI:64428"/>
        <dbReference type="ChEBI" id="CHEBI:74418"/>
        <dbReference type="ChEBI" id="CHEBI:74420"/>
        <dbReference type="EC" id="2.8.4.5"/>
    </reaction>
</comment>
<feature type="domain" description="MTTase N-terminal" evidence="13">
    <location>
        <begin position="52"/>
        <end position="160"/>
    </location>
</feature>
<feature type="domain" description="Radical SAM core" evidence="14">
    <location>
        <begin position="188"/>
        <end position="419"/>
    </location>
</feature>
<dbReference type="InterPro" id="IPR023404">
    <property type="entry name" value="rSAM_horseshoe"/>
</dbReference>
<dbReference type="InterPro" id="IPR002792">
    <property type="entry name" value="TRAM_dom"/>
</dbReference>
<evidence type="ECO:0000259" key="13">
    <source>
        <dbReference type="PROSITE" id="PS51449"/>
    </source>
</evidence>
<evidence type="ECO:0000256" key="11">
    <source>
        <dbReference type="RuleBase" id="RU368081"/>
    </source>
</evidence>
<dbReference type="PANTHER" id="PTHR11918">
    <property type="entry name" value="RADICAL SAM PROTEINS"/>
    <property type="match status" value="1"/>
</dbReference>
<dbReference type="GO" id="GO:0005789">
    <property type="term" value="C:endoplasmic reticulum membrane"/>
    <property type="evidence" value="ECO:0007669"/>
    <property type="project" value="UniProtKB-SubCell"/>
</dbReference>
<dbReference type="Proteomes" id="UP000549394">
    <property type="component" value="Unassembled WGS sequence"/>
</dbReference>
<keyword evidence="8 11" id="KW-0408">Iron</keyword>
<reference evidence="15 16" key="1">
    <citation type="submission" date="2020-08" db="EMBL/GenBank/DDBJ databases">
        <authorList>
            <person name="Hejnol A."/>
        </authorList>
    </citation>
    <scope>NUCLEOTIDE SEQUENCE [LARGE SCALE GENOMIC DNA]</scope>
</reference>
<comment type="similarity">
    <text evidence="2 11">Belongs to the methylthiotransferase family. CDKAL1 subfamily.</text>
</comment>
<dbReference type="SMART" id="SM00729">
    <property type="entry name" value="Elp3"/>
    <property type="match status" value="1"/>
</dbReference>
<dbReference type="InterPro" id="IPR005839">
    <property type="entry name" value="Methylthiotransferase"/>
</dbReference>
<dbReference type="SFLD" id="SFLDS00029">
    <property type="entry name" value="Radical_SAM"/>
    <property type="match status" value="1"/>
</dbReference>
<dbReference type="PROSITE" id="PS51918">
    <property type="entry name" value="RADICAL_SAM"/>
    <property type="match status" value="1"/>
</dbReference>
<keyword evidence="7 11" id="KW-0479">Metal-binding</keyword>
<dbReference type="PROSITE" id="PS50926">
    <property type="entry name" value="TRAM"/>
    <property type="match status" value="1"/>
</dbReference>